<dbReference type="InterPro" id="IPR016024">
    <property type="entry name" value="ARM-type_fold"/>
</dbReference>
<dbReference type="GO" id="GO:0007165">
    <property type="term" value="P:signal transduction"/>
    <property type="evidence" value="ECO:0007669"/>
    <property type="project" value="InterPro"/>
</dbReference>
<dbReference type="PANTHER" id="PTHR10257:SF3">
    <property type="entry name" value="SERINE_THREONINE-PROTEIN PHOSPHATASE 2A 56 KDA REGULATORY SUBUNIT GAMMA ISOFORM"/>
    <property type="match status" value="1"/>
</dbReference>
<organism evidence="2 3">
    <name type="scientific">Monoraphidium neglectum</name>
    <dbReference type="NCBI Taxonomy" id="145388"/>
    <lineage>
        <taxon>Eukaryota</taxon>
        <taxon>Viridiplantae</taxon>
        <taxon>Chlorophyta</taxon>
        <taxon>core chlorophytes</taxon>
        <taxon>Chlorophyceae</taxon>
        <taxon>CS clade</taxon>
        <taxon>Sphaeropleales</taxon>
        <taxon>Selenastraceae</taxon>
        <taxon>Monoraphidium</taxon>
    </lineage>
</organism>
<dbReference type="KEGG" id="mng:MNEG_12306"/>
<gene>
    <name evidence="2" type="ORF">MNEG_12306</name>
</gene>
<sequence length="599" mass="66248">MAVVPGRSLKAKVAGKKVAKEEVPASTSSSKAVAISAPPSNTSSKQPSSGPGGAPPPGANLAARGGPSAGGLGAGPGGAQGGAAGQGGGGAREKPGLPVLTEASMRSYFAEPLPSFRDVPPAEKQLLFVQKLHLCSFSFDFSDPSKTVREKELKRQTLLELVDYANSGQGKFTEAVSEDIVFMLSQNLFRTLPPSRSHDVDNFDPEEEEPLLEPAWPHLQPRGSVAVAGGAAVVMRAGAVALPGRGNGHAGRQPAATRADSSRSSALMIVYEFLLRYVVSNDTDAKVAKKYVDQGFVLRLLELFDSEDPRERDYLKTILHRIYGKFMVHRPFIRKAINNVFYRFIFETEHHNGIAELLEILGSIINGFALPLKEEHKAFLVRALMPLHKPKCVAMYHQQLAYCVTQFVEKDPKLADPVLRQLLKFWPVTNSQKEVLLLGELEEVLELTQPAEFQRVLVPLFRQLARCLTSAHFQVAERSLFLWNNEYIVSLVAQFRHDVLPMVFGPLQDNADNHWNPAVHGLSLNVRKMFQELDEQLFEECRQQWEEEQQHQRLLEEQRRRRWADVAQEATKSATARGLPNGAIGNGSETYTPLLIRSQ</sequence>
<dbReference type="GeneID" id="25729655"/>
<dbReference type="OrthoDB" id="10264446at2759"/>
<dbReference type="InterPro" id="IPR002554">
    <property type="entry name" value="PP2A_B56"/>
</dbReference>
<dbReference type="GO" id="GO:0019888">
    <property type="term" value="F:protein phosphatase regulator activity"/>
    <property type="evidence" value="ECO:0007669"/>
    <property type="project" value="InterPro"/>
</dbReference>
<feature type="compositionally biased region" description="Gly residues" evidence="1">
    <location>
        <begin position="67"/>
        <end position="90"/>
    </location>
</feature>
<dbReference type="PANTHER" id="PTHR10257">
    <property type="entry name" value="SERINE/THREONINE PROTEIN PHOSPHATASE 2A PP2A REGULATORY SUBUNIT B"/>
    <property type="match status" value="1"/>
</dbReference>
<feature type="region of interest" description="Disordered" evidence="1">
    <location>
        <begin position="1"/>
        <end position="96"/>
    </location>
</feature>
<dbReference type="GO" id="GO:0000159">
    <property type="term" value="C:protein phosphatase type 2A complex"/>
    <property type="evidence" value="ECO:0007669"/>
    <property type="project" value="InterPro"/>
</dbReference>
<dbReference type="AlphaFoldDB" id="A0A0D2J7C9"/>
<dbReference type="Proteomes" id="UP000054498">
    <property type="component" value="Unassembled WGS sequence"/>
</dbReference>
<name>A0A0D2J7C9_9CHLO</name>
<evidence type="ECO:0000256" key="1">
    <source>
        <dbReference type="SAM" id="MobiDB-lite"/>
    </source>
</evidence>
<accession>A0A0D2J7C9</accession>
<protein>
    <submittedName>
        <fullName evidence="2">Serine/threonine protein phosphatase 2A regulatory subunit B' beta isoform</fullName>
    </submittedName>
</protein>
<dbReference type="RefSeq" id="XP_013894677.1">
    <property type="nucleotide sequence ID" value="XM_014039223.1"/>
</dbReference>
<dbReference type="STRING" id="145388.A0A0D2J7C9"/>
<evidence type="ECO:0000313" key="3">
    <source>
        <dbReference type="Proteomes" id="UP000054498"/>
    </source>
</evidence>
<dbReference type="InterPro" id="IPR011989">
    <property type="entry name" value="ARM-like"/>
</dbReference>
<dbReference type="SUPFAM" id="SSF48371">
    <property type="entry name" value="ARM repeat"/>
    <property type="match status" value="2"/>
</dbReference>
<reference evidence="2 3" key="1">
    <citation type="journal article" date="2013" name="BMC Genomics">
        <title>Reconstruction of the lipid metabolism for the microalga Monoraphidium neglectum from its genome sequence reveals characteristics suitable for biofuel production.</title>
        <authorList>
            <person name="Bogen C."/>
            <person name="Al-Dilaimi A."/>
            <person name="Albersmeier A."/>
            <person name="Wichmann J."/>
            <person name="Grundmann M."/>
            <person name="Rupp O."/>
            <person name="Lauersen K.J."/>
            <person name="Blifernez-Klassen O."/>
            <person name="Kalinowski J."/>
            <person name="Goesmann A."/>
            <person name="Mussgnug J.H."/>
            <person name="Kruse O."/>
        </authorList>
    </citation>
    <scope>NUCLEOTIDE SEQUENCE [LARGE SCALE GENOMIC DNA]</scope>
    <source>
        <strain evidence="2 3">SAG 48.87</strain>
    </source>
</reference>
<proteinExistence type="predicted"/>
<keyword evidence="3" id="KW-1185">Reference proteome</keyword>
<dbReference type="Gene3D" id="1.25.10.10">
    <property type="entry name" value="Leucine-rich Repeat Variant"/>
    <property type="match status" value="1"/>
</dbReference>
<evidence type="ECO:0000313" key="2">
    <source>
        <dbReference type="EMBL" id="KIY95657.1"/>
    </source>
</evidence>
<dbReference type="FunFam" id="1.25.10.10:FF:000331">
    <property type="entry name" value="Phosphoprotein phosphatase, putative"/>
    <property type="match status" value="1"/>
</dbReference>
<dbReference type="EMBL" id="KK103396">
    <property type="protein sequence ID" value="KIY95657.1"/>
    <property type="molecule type" value="Genomic_DNA"/>
</dbReference>
<dbReference type="Pfam" id="PF01603">
    <property type="entry name" value="B56"/>
    <property type="match status" value="2"/>
</dbReference>